<comment type="caution">
    <text evidence="11">The sequence shown here is derived from an EMBL/GenBank/DDBJ whole genome shotgun (WGS) entry which is preliminary data.</text>
</comment>
<dbReference type="InterPro" id="IPR014031">
    <property type="entry name" value="Ketoacyl_synth_C"/>
</dbReference>
<dbReference type="SMART" id="SM00825">
    <property type="entry name" value="PKS_KS"/>
    <property type="match status" value="1"/>
</dbReference>
<evidence type="ECO:0000259" key="8">
    <source>
        <dbReference type="PROSITE" id="PS50075"/>
    </source>
</evidence>
<dbReference type="InterPro" id="IPR042104">
    <property type="entry name" value="PKS_dehydratase_sf"/>
</dbReference>
<feature type="region of interest" description="Disordered" evidence="7">
    <location>
        <begin position="464"/>
        <end position="494"/>
    </location>
</feature>
<keyword evidence="12" id="KW-1185">Reference proteome</keyword>
<dbReference type="InterPro" id="IPR016035">
    <property type="entry name" value="Acyl_Trfase/lysoPLipase"/>
</dbReference>
<reference evidence="11 12" key="1">
    <citation type="submission" date="2019-06" db="EMBL/GenBank/DDBJ databases">
        <authorList>
            <person name="Broberg M."/>
        </authorList>
    </citation>
    <scope>NUCLEOTIDE SEQUENCE [LARGE SCALE GENOMIC DNA]</scope>
</reference>
<dbReference type="Pfam" id="PF23297">
    <property type="entry name" value="ACP_SdgA_C"/>
    <property type="match status" value="1"/>
</dbReference>
<dbReference type="InterPro" id="IPR049900">
    <property type="entry name" value="PKS_mFAS_DH"/>
</dbReference>
<dbReference type="Pfam" id="PF08659">
    <property type="entry name" value="KR"/>
    <property type="match status" value="1"/>
</dbReference>
<feature type="region of interest" description="N-terminal hotdog fold" evidence="6">
    <location>
        <begin position="974"/>
        <end position="1107"/>
    </location>
</feature>
<dbReference type="InterPro" id="IPR013154">
    <property type="entry name" value="ADH-like_N"/>
</dbReference>
<dbReference type="PANTHER" id="PTHR43775:SF29">
    <property type="entry name" value="ASPERFURANONE POLYKETIDE SYNTHASE AFOG-RELATED"/>
    <property type="match status" value="1"/>
</dbReference>
<dbReference type="InterPro" id="IPR020841">
    <property type="entry name" value="PKS_Beta-ketoAc_synthase_dom"/>
</dbReference>
<dbReference type="InterPro" id="IPR020806">
    <property type="entry name" value="PKS_PP-bd"/>
</dbReference>
<dbReference type="InterPro" id="IPR057326">
    <property type="entry name" value="KR_dom"/>
</dbReference>
<dbReference type="SUPFAM" id="SSF50129">
    <property type="entry name" value="GroES-like"/>
    <property type="match status" value="1"/>
</dbReference>
<keyword evidence="4" id="KW-0560">Oxidoreductase</keyword>
<dbReference type="SMART" id="SM00827">
    <property type="entry name" value="PKS_AT"/>
    <property type="match status" value="1"/>
</dbReference>
<accession>A0ABY6U1W1</accession>
<dbReference type="InterPro" id="IPR020843">
    <property type="entry name" value="ER"/>
</dbReference>
<dbReference type="PROSITE" id="PS00012">
    <property type="entry name" value="PHOSPHOPANTETHEINE"/>
    <property type="match status" value="1"/>
</dbReference>
<dbReference type="Pfam" id="PF00698">
    <property type="entry name" value="Acyl_transf_1"/>
    <property type="match status" value="1"/>
</dbReference>
<evidence type="ECO:0000256" key="6">
    <source>
        <dbReference type="PROSITE-ProRule" id="PRU01363"/>
    </source>
</evidence>
<dbReference type="Proteomes" id="UP000766486">
    <property type="component" value="Unassembled WGS sequence"/>
</dbReference>
<dbReference type="Pfam" id="PF08240">
    <property type="entry name" value="ADH_N"/>
    <property type="match status" value="1"/>
</dbReference>
<evidence type="ECO:0000259" key="10">
    <source>
        <dbReference type="PROSITE" id="PS52019"/>
    </source>
</evidence>
<dbReference type="Pfam" id="PF21089">
    <property type="entry name" value="PKS_DH_N"/>
    <property type="match status" value="1"/>
</dbReference>
<gene>
    <name evidence="11" type="ORF">CLO192961_LOCUS154669</name>
</gene>
<dbReference type="Pfam" id="PF02801">
    <property type="entry name" value="Ketoacyl-synt_C"/>
    <property type="match status" value="1"/>
</dbReference>
<keyword evidence="2" id="KW-0597">Phosphoprotein</keyword>
<proteinExistence type="predicted"/>
<dbReference type="PANTHER" id="PTHR43775">
    <property type="entry name" value="FATTY ACID SYNTHASE"/>
    <property type="match status" value="1"/>
</dbReference>
<dbReference type="SUPFAM" id="SSF47336">
    <property type="entry name" value="ACP-like"/>
    <property type="match status" value="1"/>
</dbReference>
<keyword evidence="5" id="KW-0511">Multifunctional enzyme</keyword>
<dbReference type="SMART" id="SM00822">
    <property type="entry name" value="PKS_KR"/>
    <property type="match status" value="1"/>
</dbReference>
<feature type="compositionally biased region" description="Polar residues" evidence="7">
    <location>
        <begin position="464"/>
        <end position="478"/>
    </location>
</feature>
<feature type="compositionally biased region" description="Polar residues" evidence="7">
    <location>
        <begin position="1"/>
        <end position="13"/>
    </location>
</feature>
<evidence type="ECO:0000313" key="11">
    <source>
        <dbReference type="EMBL" id="VUC24936.1"/>
    </source>
</evidence>
<dbReference type="InterPro" id="IPR018201">
    <property type="entry name" value="Ketoacyl_synth_AS"/>
</dbReference>
<dbReference type="SUPFAM" id="SSF53901">
    <property type="entry name" value="Thiolase-like"/>
    <property type="match status" value="1"/>
</dbReference>
<feature type="active site" description="Proton donor; for dehydratase activity" evidence="6">
    <location>
        <position position="1201"/>
    </location>
</feature>
<dbReference type="EMBL" id="CABFNS010000729">
    <property type="protein sequence ID" value="VUC24936.1"/>
    <property type="molecule type" value="Genomic_DNA"/>
</dbReference>
<evidence type="ECO:0000256" key="4">
    <source>
        <dbReference type="ARBA" id="ARBA00023002"/>
    </source>
</evidence>
<evidence type="ECO:0000313" key="12">
    <source>
        <dbReference type="Proteomes" id="UP000766486"/>
    </source>
</evidence>
<feature type="domain" description="PKS/mFAS DH" evidence="10">
    <location>
        <begin position="974"/>
        <end position="1289"/>
    </location>
</feature>
<keyword evidence="3" id="KW-0808">Transferase</keyword>
<name>A0ABY6U1W1_BIOOC</name>
<dbReference type="Pfam" id="PF13602">
    <property type="entry name" value="ADH_zinc_N_2"/>
    <property type="match status" value="1"/>
</dbReference>
<dbReference type="InterPro" id="IPR049552">
    <property type="entry name" value="PKS_DH_N"/>
</dbReference>
<dbReference type="InterPro" id="IPR049551">
    <property type="entry name" value="PKS_DH_C"/>
</dbReference>
<dbReference type="CDD" id="cd05195">
    <property type="entry name" value="enoyl_red"/>
    <property type="match status" value="1"/>
</dbReference>
<dbReference type="SUPFAM" id="SSF51735">
    <property type="entry name" value="NAD(P)-binding Rossmann-fold domains"/>
    <property type="match status" value="2"/>
</dbReference>
<evidence type="ECO:0008006" key="13">
    <source>
        <dbReference type="Google" id="ProtNLM"/>
    </source>
</evidence>
<dbReference type="Gene3D" id="3.10.129.110">
    <property type="entry name" value="Polyketide synthase dehydratase"/>
    <property type="match status" value="1"/>
</dbReference>
<dbReference type="Pfam" id="PF00109">
    <property type="entry name" value="ketoacyl-synt"/>
    <property type="match status" value="1"/>
</dbReference>
<dbReference type="InterPro" id="IPR013968">
    <property type="entry name" value="PKS_KR"/>
</dbReference>
<dbReference type="Gene3D" id="3.40.50.720">
    <property type="entry name" value="NAD(P)-binding Rossmann-like Domain"/>
    <property type="match status" value="2"/>
</dbReference>
<dbReference type="SMART" id="SM00829">
    <property type="entry name" value="PKS_ER"/>
    <property type="match status" value="1"/>
</dbReference>
<feature type="domain" description="Ketosynthase family 3 (KS3)" evidence="9">
    <location>
        <begin position="25"/>
        <end position="446"/>
    </location>
</feature>
<dbReference type="CDD" id="cd00833">
    <property type="entry name" value="PKS"/>
    <property type="match status" value="1"/>
</dbReference>
<dbReference type="Gene3D" id="3.40.366.10">
    <property type="entry name" value="Malonyl-Coenzyme A Acyl Carrier Protein, domain 2"/>
    <property type="match status" value="1"/>
</dbReference>
<sequence length="2451" mass="265344">MAQCRATQPSILPTQGAPAGDGNESMDIAVIGLSGRFPGDADNPEKLWDLVKHGRSAAGPVPESRFNSAGFYHPHSDRAGTSNTQGGFFLSQDVGAFDAGFFSITPAEAAGMDPAQRILLELAYEGLENAGLAIRSVDGADISCFIGACQRDYWDIQTRDIDSSAYTATGTGPALLSNRVSWFFNLRGQSVTVDTACSSSLTALNLACKSLQSGETKMALVGGLSLILLPHFTVFMSTLSFLSPDSQCHSFDKSANGYARGEGGGFVVLKPVRDAIRDGDVIRAVIRGTGVNQDGKTPGITLPSAKRQEELIRAVYESAGLGPAVTGYFEAHGTGTNAGDPTECSAIGAVFGSVRDEPIRVGSVKSNIGHLEGASGIASLIKSIYSLESGVIAPTHGLVTINPKIRAEEWNIEIPKTQIPWPPGLRRISINSFGYGGANAHCIMDDAYHYLTARKLVGSHITSIDSLPNPRQSQNGTMVHQDPHPVSNHSDGEGRENRLFVLSTTEKSGIAAAALRLRQFLQSTDTKDKTEQAKLLDGVSYTLLNKRSKLLWSGYIVASSIQDLVEKLGGPLNPPRKISRASDLGFIFTGQGAQWFAMGRELLKYSIFRRSIIESGDCFIKLGSGWDLMEELGRDEKHSRVNEPAFSQPICTALQIALVDLLESWGVRPRLIIGHSSGEIAAAYCKQAISKMDALSVAYWRGKLSGDITTQGAMAAVGVGPEAAAKYIETVDKGKVVIACINSPSSVTLSGDVAAVDQAVGLINGDNLFARKLKVRTAYHSHHMKPIASKYLSLIADISTNVGDDMVTMVSSVTGEVVLPRDLNASYWVKNLLNPVQFSAAVARGWKLQQSRTAGSKSSRLKVAAFVELGPHAALKGPLGQILDPLSNAATTPLYTSMLSRGCDATETALEAMGDLLTIGIAVNTRGLARSKAVGQNLSVTLPSLPSYVWNHSTRYWNESAAAAGYRMKEHSRQDFLGTRDELSTDDEPRWRNYLRTSEQPWIRHHQFQDTNIYPMAGMIVMVVEALRQIHDASEIEGFVFRDLKVENALIVTTDESVETCLQLRPWRNGSRASSNSWKDFTISSRNEKGKWTSNCRGLVRIESRQPQVGSGFYDETTARSETARQLYESAVASNLPSKDIDRFYQDISSSGLNLGPSFQCVVDLKARDRLSVFQVKVTDTAHWAPGKRESPHLIHPAVLDTFVHLLISNTDTGTGIFTARVPVFAESVYISNDFDSRPGSLYYGRCNSFAPSPDRLITDITASNEDWRKPLISIQGCQTVPLAGSNPQRNGVVAHKQTEQTMDLKQWFMGQGQVNKTSSDLASFVARRGPDFALHSAAEIEGILQRRVAKFGTPTEPQRIQSCIDETSTEGLRFLSSGLADSVAYFIGAAASKKPGLRVLDLSRSRSIRDLLIHALGQSTQFPGVYLSYTAVAEEECPAAEPDSLPNTFQFASKTLNELSASTSDAPTKEDFDLIMANDPLSLTAIEDRVEQSGAVLVLGESKHIQDTIVNIPGFDVHVRGVADTISPPLSFAIRLAPSQSLRLPDKVILASLHSVPERPSATLKALKPTLSEQGCQVCQVLFANVAKEDLSGSFLVISVEDELSLLPSQFTDEFLGIVQQVVSECSGILWIASHQFSGGTLDGMVRTIRAEDADACIGLLQLSGDDGEPDYNEQAVCVSHIIQRIYSSQDDPSADKDFHLIDGTVHIERIYPDSAMTALLQGSSPRMPSLKVPYPSSEDSRQIDLTIAAPGSLENLTFLERRHDVREQPLLDNHIKIRVRATALNFRDVMVAMGQLNDNTLGIECSGTVLCVGKAVQDIKPGDDVYGMHPGCIATTITADYRTFRKKPSHLSHAEAASLTCVYTTVIHSLLDIAHLQPGETVLIHSAAGGVGQAAIRVAQHIGASIIATVSTPEKRAFLVSKYGLDSSQILNSRGLSFKDGVTRLTSGRGVDVVLNSLAGEALRYTWLCVAPFGRFVELGKRDILENTGLEMMHFAKNVTFSGVDILHQVAHFPERFQAIFTKVGQMLDKGVIVPLPTTSYDTSSLGNAFRDMQSGRHHGKLVIDHRPGAMITITPPDIYTERLSAEAAYLLVGGLGGIGRSIATLIVEMGAKNLIFLSRNGPSNENQKEFLRRLRASGVNAIALICDVSEASHLEAALSSIQPPIRGVINCAMQLQDGIFQKLGADQWNSVLRSKINTTKNLHQYLPSDLDFFICLSSVAGIIGSRGQSNYNSGNTFQDAFVHYRRSIGLPGTSINLSLVTDIGVATEKDEAFQLLSTGGLVGMNEQHVLIAVRAAMAQQSPSQPIIGLSHQSYFKRVDIPEPYWLSEARFLPLKAGSDPGQDSQGSGDQDFETELSRVSSLASAVEIVLTGIMQRLAKLTNRALEDLDSSQSPSTYGVDSLVAVELRNWISNQLKSTVSIFEIVGKRSVAELAEIIASQSSYLPQGV</sequence>
<dbReference type="InterPro" id="IPR009081">
    <property type="entry name" value="PP-bd_ACP"/>
</dbReference>
<dbReference type="SUPFAM" id="SSF55048">
    <property type="entry name" value="Probable ACP-binding domain of malonyl-CoA ACP transacylase"/>
    <property type="match status" value="1"/>
</dbReference>
<evidence type="ECO:0000256" key="7">
    <source>
        <dbReference type="SAM" id="MobiDB-lite"/>
    </source>
</evidence>
<dbReference type="InterPro" id="IPR016036">
    <property type="entry name" value="Malonyl_transacylase_ACP-bd"/>
</dbReference>
<dbReference type="InterPro" id="IPR016039">
    <property type="entry name" value="Thiolase-like"/>
</dbReference>
<dbReference type="InterPro" id="IPR001227">
    <property type="entry name" value="Ac_transferase_dom_sf"/>
</dbReference>
<dbReference type="InterPro" id="IPR014043">
    <property type="entry name" value="Acyl_transferase_dom"/>
</dbReference>
<feature type="domain" description="Carrier" evidence="8">
    <location>
        <begin position="2367"/>
        <end position="2444"/>
    </location>
</feature>
<dbReference type="InterPro" id="IPR020807">
    <property type="entry name" value="PKS_DH"/>
</dbReference>
<dbReference type="InterPro" id="IPR036291">
    <property type="entry name" value="NAD(P)-bd_dom_sf"/>
</dbReference>
<dbReference type="PROSITE" id="PS52004">
    <property type="entry name" value="KS3_2"/>
    <property type="match status" value="1"/>
</dbReference>
<dbReference type="InterPro" id="IPR050091">
    <property type="entry name" value="PKS_NRPS_Biosynth_Enz"/>
</dbReference>
<protein>
    <recommendedName>
        <fullName evidence="13">Carrier domain-containing protein</fullName>
    </recommendedName>
</protein>
<dbReference type="PROSITE" id="PS00606">
    <property type="entry name" value="KS3_1"/>
    <property type="match status" value="1"/>
</dbReference>
<dbReference type="SUPFAM" id="SSF52151">
    <property type="entry name" value="FabD/lysophospholipase-like"/>
    <property type="match status" value="1"/>
</dbReference>
<evidence type="ECO:0000256" key="3">
    <source>
        <dbReference type="ARBA" id="ARBA00022679"/>
    </source>
</evidence>
<dbReference type="SMART" id="SM00826">
    <property type="entry name" value="PKS_DH"/>
    <property type="match status" value="1"/>
</dbReference>
<keyword evidence="1" id="KW-0596">Phosphopantetheine</keyword>
<feature type="active site" description="Proton acceptor; for dehydratase activity" evidence="6">
    <location>
        <position position="1006"/>
    </location>
</feature>
<dbReference type="InterPro" id="IPR036736">
    <property type="entry name" value="ACP-like_sf"/>
</dbReference>
<dbReference type="InterPro" id="IPR014030">
    <property type="entry name" value="Ketoacyl_synth_N"/>
</dbReference>
<dbReference type="InterPro" id="IPR006162">
    <property type="entry name" value="Ppantetheine_attach_site"/>
</dbReference>
<evidence type="ECO:0000256" key="5">
    <source>
        <dbReference type="ARBA" id="ARBA00023268"/>
    </source>
</evidence>
<dbReference type="PROSITE" id="PS50075">
    <property type="entry name" value="CARRIER"/>
    <property type="match status" value="1"/>
</dbReference>
<dbReference type="InterPro" id="IPR032821">
    <property type="entry name" value="PKS_assoc"/>
</dbReference>
<evidence type="ECO:0000259" key="9">
    <source>
        <dbReference type="PROSITE" id="PS52004"/>
    </source>
</evidence>
<evidence type="ECO:0000256" key="2">
    <source>
        <dbReference type="ARBA" id="ARBA00022553"/>
    </source>
</evidence>
<organism evidence="11 12">
    <name type="scientific">Bionectria ochroleuca</name>
    <name type="common">Gliocladium roseum</name>
    <dbReference type="NCBI Taxonomy" id="29856"/>
    <lineage>
        <taxon>Eukaryota</taxon>
        <taxon>Fungi</taxon>
        <taxon>Dikarya</taxon>
        <taxon>Ascomycota</taxon>
        <taxon>Pezizomycotina</taxon>
        <taxon>Sordariomycetes</taxon>
        <taxon>Hypocreomycetidae</taxon>
        <taxon>Hypocreales</taxon>
        <taxon>Bionectriaceae</taxon>
        <taxon>Clonostachys</taxon>
    </lineage>
</organism>
<dbReference type="Pfam" id="PF16197">
    <property type="entry name" value="KAsynt_C_assoc"/>
    <property type="match status" value="1"/>
</dbReference>
<dbReference type="SMART" id="SM00823">
    <property type="entry name" value="PKS_PP"/>
    <property type="match status" value="1"/>
</dbReference>
<dbReference type="Pfam" id="PF14765">
    <property type="entry name" value="PS-DH"/>
    <property type="match status" value="1"/>
</dbReference>
<dbReference type="PROSITE" id="PS52019">
    <property type="entry name" value="PKS_MFAS_DH"/>
    <property type="match status" value="1"/>
</dbReference>
<feature type="region of interest" description="C-terminal hotdog fold" evidence="6">
    <location>
        <begin position="1136"/>
        <end position="1289"/>
    </location>
</feature>
<dbReference type="InterPro" id="IPR011032">
    <property type="entry name" value="GroES-like_sf"/>
</dbReference>
<dbReference type="Gene3D" id="3.40.47.10">
    <property type="match status" value="1"/>
</dbReference>
<feature type="region of interest" description="Disordered" evidence="7">
    <location>
        <begin position="1"/>
        <end position="23"/>
    </location>
</feature>
<evidence type="ECO:0000256" key="1">
    <source>
        <dbReference type="ARBA" id="ARBA00022450"/>
    </source>
</evidence>
<dbReference type="Gene3D" id="1.10.1200.10">
    <property type="entry name" value="ACP-like"/>
    <property type="match status" value="1"/>
</dbReference>
<dbReference type="Gene3D" id="3.90.180.10">
    <property type="entry name" value="Medium-chain alcohol dehydrogenases, catalytic domain"/>
    <property type="match status" value="1"/>
</dbReference>